<gene>
    <name evidence="8" type="ORF">F3S47_00805</name>
</gene>
<dbReference type="EC" id="1.1.1.169" evidence="2"/>
<dbReference type="EMBL" id="VYQE01000001">
    <property type="protein sequence ID" value="KAA9009843.1"/>
    <property type="molecule type" value="Genomic_DNA"/>
</dbReference>
<dbReference type="GO" id="GO:0008677">
    <property type="term" value="F:2-dehydropantoate 2-reductase activity"/>
    <property type="evidence" value="ECO:0007669"/>
    <property type="project" value="UniProtKB-EC"/>
</dbReference>
<comment type="similarity">
    <text evidence="1">Belongs to the ketopantoate reductase family.</text>
</comment>
<accession>A0A5J5GQ13</accession>
<keyword evidence="3" id="KW-0521">NADP</keyword>
<name>A0A5J5GQ13_9RHOB</name>
<dbReference type="InterPro" id="IPR036291">
    <property type="entry name" value="NAD(P)-bd_dom_sf"/>
</dbReference>
<comment type="caution">
    <text evidence="8">The sequence shown here is derived from an EMBL/GenBank/DDBJ whole genome shotgun (WGS) entry which is preliminary data.</text>
</comment>
<evidence type="ECO:0000256" key="5">
    <source>
        <dbReference type="ARBA" id="ARBA00032024"/>
    </source>
</evidence>
<dbReference type="PANTHER" id="PTHR43765">
    <property type="entry name" value="2-DEHYDROPANTOATE 2-REDUCTASE-RELATED"/>
    <property type="match status" value="1"/>
</dbReference>
<dbReference type="InterPro" id="IPR013752">
    <property type="entry name" value="KPA_reductase"/>
</dbReference>
<dbReference type="PANTHER" id="PTHR43765:SF2">
    <property type="entry name" value="2-DEHYDROPANTOATE 2-REDUCTASE"/>
    <property type="match status" value="1"/>
</dbReference>
<dbReference type="InterPro" id="IPR013328">
    <property type="entry name" value="6PGD_dom2"/>
</dbReference>
<evidence type="ECO:0000259" key="6">
    <source>
        <dbReference type="Pfam" id="PF02558"/>
    </source>
</evidence>
<evidence type="ECO:0000259" key="7">
    <source>
        <dbReference type="Pfam" id="PF08546"/>
    </source>
</evidence>
<sequence>MRIIVLGLGAVGGTLAAALHAAGREVVGIARGEHLAAIRTDGLLLRTPGGSRRVPLDAVRDPTEIDWRPDDMVVVAVKTQHSAEAFDRLRAAGVHEQPVFCAQNGVENERIAARLFANVHGVCVMLPGDHSDPGEVRAYGAPKLGFFDVGRYPSGRDADDDRFAAALEGSELPAFPVADVMASKYGKLLLNLGNAVEAALGPEEKSADITGALREEAEEVFRSADIDWRDVGAGDARRDELMQISEIDGVTRIGSSSTQSLVRGAGSIESDYLNGEIVLLARLQGRDAPRNAAMARLAAELARDCKPPGSVSVEDLRRKLGI</sequence>
<evidence type="ECO:0000256" key="2">
    <source>
        <dbReference type="ARBA" id="ARBA00013014"/>
    </source>
</evidence>
<dbReference type="InterPro" id="IPR013332">
    <property type="entry name" value="KPR_N"/>
</dbReference>
<evidence type="ECO:0000256" key="3">
    <source>
        <dbReference type="ARBA" id="ARBA00022857"/>
    </source>
</evidence>
<dbReference type="AlphaFoldDB" id="A0A5J5GQ13"/>
<dbReference type="GO" id="GO:0005737">
    <property type="term" value="C:cytoplasm"/>
    <property type="evidence" value="ECO:0007669"/>
    <property type="project" value="TreeGrafter"/>
</dbReference>
<protein>
    <recommendedName>
        <fullName evidence="2">2-dehydropantoate 2-reductase</fullName>
        <ecNumber evidence="2">1.1.1.169</ecNumber>
    </recommendedName>
    <alternativeName>
        <fullName evidence="5">Ketopantoate reductase</fullName>
    </alternativeName>
</protein>
<dbReference type="Pfam" id="PF02558">
    <property type="entry name" value="ApbA"/>
    <property type="match status" value="1"/>
</dbReference>
<dbReference type="SUPFAM" id="SSF51735">
    <property type="entry name" value="NAD(P)-binding Rossmann-fold domains"/>
    <property type="match status" value="1"/>
</dbReference>
<reference evidence="8 9" key="1">
    <citation type="submission" date="2019-09" db="EMBL/GenBank/DDBJ databases">
        <authorList>
            <person name="Park J.-S."/>
            <person name="Choi H.-J."/>
        </authorList>
    </citation>
    <scope>NUCLEOTIDE SEQUENCE [LARGE SCALE GENOMIC DNA]</scope>
    <source>
        <strain evidence="8 9">176SS1-4</strain>
    </source>
</reference>
<dbReference type="Proteomes" id="UP000326554">
    <property type="component" value="Unassembled WGS sequence"/>
</dbReference>
<dbReference type="Gene3D" id="3.40.50.720">
    <property type="entry name" value="NAD(P)-binding Rossmann-like Domain"/>
    <property type="match status" value="1"/>
</dbReference>
<dbReference type="InterPro" id="IPR050838">
    <property type="entry name" value="Ketopantoate_reductase"/>
</dbReference>
<keyword evidence="9" id="KW-1185">Reference proteome</keyword>
<evidence type="ECO:0000313" key="9">
    <source>
        <dbReference type="Proteomes" id="UP000326554"/>
    </source>
</evidence>
<dbReference type="Gene3D" id="1.10.1040.10">
    <property type="entry name" value="N-(1-d-carboxylethyl)-l-norvaline Dehydrogenase, domain 2"/>
    <property type="match status" value="1"/>
</dbReference>
<keyword evidence="4" id="KW-0560">Oxidoreductase</keyword>
<dbReference type="RefSeq" id="WP_150443328.1">
    <property type="nucleotide sequence ID" value="NZ_VYQE01000001.1"/>
</dbReference>
<feature type="domain" description="Ketopantoate reductase C-terminal" evidence="7">
    <location>
        <begin position="204"/>
        <end position="300"/>
    </location>
</feature>
<dbReference type="GO" id="GO:0050661">
    <property type="term" value="F:NADP binding"/>
    <property type="evidence" value="ECO:0007669"/>
    <property type="project" value="TreeGrafter"/>
</dbReference>
<evidence type="ECO:0000313" key="8">
    <source>
        <dbReference type="EMBL" id="KAA9009843.1"/>
    </source>
</evidence>
<dbReference type="Pfam" id="PF08546">
    <property type="entry name" value="ApbA_C"/>
    <property type="match status" value="1"/>
</dbReference>
<feature type="domain" description="Ketopantoate reductase N-terminal" evidence="6">
    <location>
        <begin position="3"/>
        <end position="140"/>
    </location>
</feature>
<evidence type="ECO:0000256" key="1">
    <source>
        <dbReference type="ARBA" id="ARBA00007870"/>
    </source>
</evidence>
<evidence type="ECO:0000256" key="4">
    <source>
        <dbReference type="ARBA" id="ARBA00023002"/>
    </source>
</evidence>
<organism evidence="8 9">
    <name type="scientific">Histidinibacterium aquaticum</name>
    <dbReference type="NCBI Taxonomy" id="2613962"/>
    <lineage>
        <taxon>Bacteria</taxon>
        <taxon>Pseudomonadati</taxon>
        <taxon>Pseudomonadota</taxon>
        <taxon>Alphaproteobacteria</taxon>
        <taxon>Rhodobacterales</taxon>
        <taxon>Paracoccaceae</taxon>
        <taxon>Histidinibacterium</taxon>
    </lineage>
</organism>
<proteinExistence type="inferred from homology"/>